<accession>F2HI90</accession>
<evidence type="ECO:0000313" key="1">
    <source>
        <dbReference type="EMBL" id="AEA39014.1"/>
    </source>
</evidence>
<protein>
    <submittedName>
        <fullName evidence="1">Uncharacterized protein</fullName>
    </submittedName>
</protein>
<dbReference type="EMBL" id="CP002174">
    <property type="protein sequence ID" value="AEA39014.1"/>
    <property type="molecule type" value="Genomic_DNA"/>
</dbReference>
<organism evidence="1 2">
    <name type="scientific">Cryptomonas paramaecium</name>
    <dbReference type="NCBI Taxonomy" id="2898"/>
    <lineage>
        <taxon>Eukaryota</taxon>
        <taxon>Cryptophyceae</taxon>
        <taxon>Cryptomonadales</taxon>
        <taxon>Cryptomonadaceae</taxon>
        <taxon>Cryptomonas</taxon>
    </lineage>
</organism>
<keyword evidence="1" id="KW-0542">Nucleomorph</keyword>
<reference evidence="1 2" key="1">
    <citation type="journal article" date="2011" name="Genome Biol. Evol.">
        <title>Complete nucleomorph genome sequence of the nonphotosynthetic alga Cryptomonas paramecium reveals a core nucleomorph gene set.</title>
        <authorList>
            <person name="Tanifuji G."/>
            <person name="Onodera N.T."/>
            <person name="Wheeler T.J."/>
            <person name="Dlutek M."/>
            <person name="Donaher N."/>
            <person name="Archibald J.M."/>
        </authorList>
    </citation>
    <scope>NUCLEOTIDE SEQUENCE [LARGE SCALE GENOMIC DNA]</scope>
    <source>
        <strain evidence="1 2">CCAP977/2A</strain>
    </source>
</reference>
<name>F2HI90_9CRYP</name>
<gene>
    <name evidence="1" type="ORF">CPARA_3gp356</name>
</gene>
<dbReference type="AlphaFoldDB" id="F2HI90"/>
<dbReference type="GeneID" id="10447422"/>
<geneLocation type="nucleomorph" evidence="1"/>
<proteinExistence type="predicted"/>
<dbReference type="RefSeq" id="XP_003239912.1">
    <property type="nucleotide sequence ID" value="XM_003239864.1"/>
</dbReference>
<sequence>MSSQITIKKRYFFLYFFFKKNIFFPRQNKIFNIKNNCIPVKECLYHQKTFVNLIKSIVYKFTTKKHMVWLYFNKKKDKFHRYSIFLYFLNTKIKLFNFLRKVEMKAFLVHGINRTT</sequence>
<evidence type="ECO:0000313" key="2">
    <source>
        <dbReference type="Proteomes" id="UP000243423"/>
    </source>
</evidence>
<dbReference type="Proteomes" id="UP000243423">
    <property type="component" value="Nucleomorph 3"/>
</dbReference>